<name>A0A9D1SGI0_9FIRM</name>
<gene>
    <name evidence="9" type="ORF">IAC57_05785</name>
</gene>
<feature type="domain" description="Peptidase M48" evidence="8">
    <location>
        <begin position="207"/>
        <end position="395"/>
    </location>
</feature>
<evidence type="ECO:0000259" key="8">
    <source>
        <dbReference type="Pfam" id="PF01435"/>
    </source>
</evidence>
<dbReference type="GO" id="GO:0004222">
    <property type="term" value="F:metalloendopeptidase activity"/>
    <property type="evidence" value="ECO:0007669"/>
    <property type="project" value="InterPro"/>
</dbReference>
<dbReference type="EMBL" id="DVMZ01000155">
    <property type="protein sequence ID" value="HIU59599.1"/>
    <property type="molecule type" value="Genomic_DNA"/>
</dbReference>
<evidence type="ECO:0000256" key="2">
    <source>
        <dbReference type="ARBA" id="ARBA00022670"/>
    </source>
</evidence>
<dbReference type="Pfam" id="PF01435">
    <property type="entry name" value="Peptidase_M48"/>
    <property type="match status" value="1"/>
</dbReference>
<keyword evidence="7" id="KW-0812">Transmembrane</keyword>
<keyword evidence="7" id="KW-0472">Membrane</keyword>
<accession>A0A9D1SGI0</accession>
<feature type="transmembrane region" description="Helical" evidence="7">
    <location>
        <begin position="41"/>
        <end position="60"/>
    </location>
</feature>
<dbReference type="InterPro" id="IPR001915">
    <property type="entry name" value="Peptidase_M48"/>
</dbReference>
<evidence type="ECO:0000256" key="1">
    <source>
        <dbReference type="ARBA" id="ARBA00001947"/>
    </source>
</evidence>
<organism evidence="9 10">
    <name type="scientific">Candidatus Scatosoma pullistercoris</name>
    <dbReference type="NCBI Taxonomy" id="2840934"/>
    <lineage>
        <taxon>Bacteria</taxon>
        <taxon>Bacillati</taxon>
        <taxon>Bacillota</taxon>
        <taxon>Clostridia</taxon>
        <taxon>Candidatus Scatosoma</taxon>
    </lineage>
</organism>
<evidence type="ECO:0000313" key="9">
    <source>
        <dbReference type="EMBL" id="HIU59599.1"/>
    </source>
</evidence>
<proteinExistence type="predicted"/>
<protein>
    <submittedName>
        <fullName evidence="9">M48 family metalloprotease</fullName>
    </submittedName>
</protein>
<reference evidence="9" key="1">
    <citation type="submission" date="2020-10" db="EMBL/GenBank/DDBJ databases">
        <authorList>
            <person name="Gilroy R."/>
        </authorList>
    </citation>
    <scope>NUCLEOTIDE SEQUENCE</scope>
    <source>
        <strain evidence="9">11687</strain>
    </source>
</reference>
<evidence type="ECO:0000256" key="7">
    <source>
        <dbReference type="SAM" id="Phobius"/>
    </source>
</evidence>
<keyword evidence="6 9" id="KW-0482">Metalloprotease</keyword>
<evidence type="ECO:0000256" key="6">
    <source>
        <dbReference type="ARBA" id="ARBA00023049"/>
    </source>
</evidence>
<evidence type="ECO:0000256" key="3">
    <source>
        <dbReference type="ARBA" id="ARBA00022723"/>
    </source>
</evidence>
<feature type="transmembrane region" description="Helical" evidence="7">
    <location>
        <begin position="7"/>
        <end position="29"/>
    </location>
</feature>
<feature type="transmembrane region" description="Helical" evidence="7">
    <location>
        <begin position="136"/>
        <end position="157"/>
    </location>
</feature>
<evidence type="ECO:0000256" key="5">
    <source>
        <dbReference type="ARBA" id="ARBA00022833"/>
    </source>
</evidence>
<reference evidence="9" key="2">
    <citation type="journal article" date="2021" name="PeerJ">
        <title>Extensive microbial diversity within the chicken gut microbiome revealed by metagenomics and culture.</title>
        <authorList>
            <person name="Gilroy R."/>
            <person name="Ravi A."/>
            <person name="Getino M."/>
            <person name="Pursley I."/>
            <person name="Horton D.L."/>
            <person name="Alikhan N.F."/>
            <person name="Baker D."/>
            <person name="Gharbi K."/>
            <person name="Hall N."/>
            <person name="Watson M."/>
            <person name="Adriaenssens E.M."/>
            <person name="Foster-Nyarko E."/>
            <person name="Jarju S."/>
            <person name="Secka A."/>
            <person name="Antonio M."/>
            <person name="Oren A."/>
            <person name="Chaudhuri R.R."/>
            <person name="La Ragione R."/>
            <person name="Hildebrand F."/>
            <person name="Pallen M.J."/>
        </authorList>
    </citation>
    <scope>NUCLEOTIDE SEQUENCE</scope>
    <source>
        <strain evidence="9">11687</strain>
    </source>
</reference>
<evidence type="ECO:0000256" key="4">
    <source>
        <dbReference type="ARBA" id="ARBA00022801"/>
    </source>
</evidence>
<keyword evidence="2" id="KW-0645">Protease</keyword>
<evidence type="ECO:0000313" key="10">
    <source>
        <dbReference type="Proteomes" id="UP000824081"/>
    </source>
</evidence>
<dbReference type="Proteomes" id="UP000824081">
    <property type="component" value="Unassembled WGS sequence"/>
</dbReference>
<dbReference type="AlphaFoldDB" id="A0A9D1SGI0"/>
<keyword evidence="5" id="KW-0862">Zinc</keyword>
<feature type="transmembrane region" description="Helical" evidence="7">
    <location>
        <begin position="102"/>
        <end position="124"/>
    </location>
</feature>
<keyword evidence="7" id="KW-1133">Transmembrane helix</keyword>
<dbReference type="Gene3D" id="3.30.2010.10">
    <property type="entry name" value="Metalloproteases ('zincins'), catalytic domain"/>
    <property type="match status" value="1"/>
</dbReference>
<dbReference type="GO" id="GO:0006508">
    <property type="term" value="P:proteolysis"/>
    <property type="evidence" value="ECO:0007669"/>
    <property type="project" value="UniProtKB-KW"/>
</dbReference>
<comment type="cofactor">
    <cofactor evidence="1">
        <name>Zn(2+)</name>
        <dbReference type="ChEBI" id="CHEBI:29105"/>
    </cofactor>
</comment>
<sequence length="692" mass="78367">MSQKGKNIALTVLGYAVSIAICLAAWGLGLASQVSPGTGKALWGTSVVLLIGMAVANAVCRSRFKGAMNRKSAQELYEGELRYKEETDASPETREKSINGHLAAAAVWEAAVILLLLAGCFFAGCGSWPVQSEEPGTMFTVSLTFSIIAIFVLEGYVSALLKNPDEKPEGLPSLTREEFPLAYALVQKAAEAAGIRKKLRIYLVPDGFAVSEQRGCVNVFFNGQIFSILTDEEAYAVLLHEFAHVRNEDTLKSAKRAGLGNRLRLSPEEPIAAAWLLFGWFSERAAFEAERGALYDNRRREILADAFVRESGLAQAYVNATAKATLYALYSEETTPEYYEAIFAGEKYPDDICGLRLSIFELYLEKRGERWDFILRHELTKRVDSHPTFRMRMEHMGKDDYDVSARETDPESREERDKMRRLLSDLTRAFDELRFDEMRKDWNESLENRRKFEEAERTGADVTTEELIRWADSLQGIYDDCVFRMAERLEKKNPGSALAAYYKGWILAGRGDEACLPLLYHAAEEADFADAAMERAGMFCVRSGNQALLDDYRARTVPTLQKVMDDAERNKISPFEKFEPCDIPEELFRPFLERLVSAGNGVVRKIWVGVRRKEGKNTLYAYLVRFCRVPVGKGRKEILEKIFKARSDLYLCLTESGLPEEYRRFVLFYEEAIPQARHIRRAGAPVYEWKKG</sequence>
<comment type="caution">
    <text evidence="9">The sequence shown here is derived from an EMBL/GenBank/DDBJ whole genome shotgun (WGS) entry which is preliminary data.</text>
</comment>
<dbReference type="GO" id="GO:0046872">
    <property type="term" value="F:metal ion binding"/>
    <property type="evidence" value="ECO:0007669"/>
    <property type="project" value="UniProtKB-KW"/>
</dbReference>
<keyword evidence="4" id="KW-0378">Hydrolase</keyword>
<keyword evidence="3" id="KW-0479">Metal-binding</keyword>